<dbReference type="EMBL" id="CADCWC010000132">
    <property type="protein sequence ID" value="CAA9528255.1"/>
    <property type="molecule type" value="Genomic_DNA"/>
</dbReference>
<dbReference type="Gene3D" id="3.30.530.20">
    <property type="match status" value="1"/>
</dbReference>
<dbReference type="AlphaFoldDB" id="A0A6J4TNL9"/>
<accession>A0A6J4TNL9</accession>
<sequence>MARTTIFIHAAPEAVFDTLARPGTYAQAAAGRDAAEVGGSWPEPGSSVGVDRGLPPARIRDTVAVEQAVRPTRLVLDGGIPGLRASIDVQLEQRFGATLVVLTERPRDGGLARVPRPVLDVALRAHNRRVLSRLRRLAEARSRPG</sequence>
<name>A0A6J4TNL9_9ACTN</name>
<organism evidence="1">
    <name type="scientific">uncultured Thermoleophilia bacterium</name>
    <dbReference type="NCBI Taxonomy" id="1497501"/>
    <lineage>
        <taxon>Bacteria</taxon>
        <taxon>Bacillati</taxon>
        <taxon>Actinomycetota</taxon>
        <taxon>Thermoleophilia</taxon>
        <taxon>environmental samples</taxon>
    </lineage>
</organism>
<proteinExistence type="predicted"/>
<evidence type="ECO:0000313" key="1">
    <source>
        <dbReference type="EMBL" id="CAA9528255.1"/>
    </source>
</evidence>
<reference evidence="1" key="1">
    <citation type="submission" date="2020-02" db="EMBL/GenBank/DDBJ databases">
        <authorList>
            <person name="Meier V. D."/>
        </authorList>
    </citation>
    <scope>NUCLEOTIDE SEQUENCE</scope>
    <source>
        <strain evidence="1">AVDCRST_MAG79</strain>
    </source>
</reference>
<gene>
    <name evidence="1" type="ORF">AVDCRST_MAG79-690</name>
</gene>
<protein>
    <recommendedName>
        <fullName evidence="2">Polyketide cyclase/dehydrase</fullName>
    </recommendedName>
</protein>
<dbReference type="InterPro" id="IPR023393">
    <property type="entry name" value="START-like_dom_sf"/>
</dbReference>
<evidence type="ECO:0008006" key="2">
    <source>
        <dbReference type="Google" id="ProtNLM"/>
    </source>
</evidence>
<dbReference type="SUPFAM" id="SSF55961">
    <property type="entry name" value="Bet v1-like"/>
    <property type="match status" value="1"/>
</dbReference>